<sequence>MTNGRVRPARSGNRTVSHVSPVMPGPACRSHSVSRSLSRSLALTLSVTTALVPVSAWAGEPLPTGGAFISGTGAISQSGTGMDIHQSSASGIITWNGFGIGAGNQVHFNNGSGATLNRVTGNVASQIDGSLTATGSVFLINPAGVVVGTGGMVATGGSFVASTQDLTDADFQDGGAMTFSGTSRAGVTNAGTIRSAQGDIALIARRVENSGTLEAPNGTAGLAAGYEVLMKDGADADGLLSVQVGGEDTEAVNSGTIAAANAEIRANGGNVYALAGNTDGVVKATGVSRSGGRIFLTAGETGKVQVTGKLKARTVAADVPVPGSKPATEGGSITITGGDINISGTVDASAESGAGGTIVTTGKDIMLADGALLDASGATGGLVLVGGDFQGGYNAATKYLEEDVATAETVTGATDATIRVDGTAGEGGRAVVWSDDTTIFDGTITATGAGTAAGGQVETSGHNLVLGDNVSISTLSEQGATGTWLIDPYNVTISTSSSNNASVNVVGNPWVVAPNASGANLNNTTLNSYLSSNNVTITTNGAGVEAGNITVSAAVSWTAATTLTLQADASTGGIFINAAITGSNASSVLNLSAGSGDINQTAPITAGTLTATTANGGHVTLTNSSNAVSTLGASSSAGAFQFYNSQALTVTGPFSSGGSVELIVDSGDSSGDLTIDTELTGTGTNAYYSLQSSGDLNINKSVSLSGDSAFLVLDYGGSSDYTLGSGARITLSGSAPTLVIDGNTYTLIHDASDLQTISGSGFYALAETVDASETATWNSGAGFETIGGFSGTLAGLGNTVDGLTINRPGETSVGLFSSTNGTFRDFTLSNVSVTSGGSAGALAYRIEAGQGISNVHVTGTVTSLGPGGQVGGLVGWSDQITISNSSSAVTVTGFGETGGLVGRLRAGTIINSYATGAVTGTSSYVGGLVGGTFQGGTLTNVYASGLVTGTSAVGGLVGGAVFAGAVTATNAYWDADSTRQSSSYAGTSILNQDAYDQTTYSGFDFTNTWVMIDGETRPMLRNEYSDKIFTAHQLQLMSLDTTASYTLGTNIDMTSAFTANVNGFYGDVWSASGFDPIASFSGSLDGQSHTITGLTIDRSGDSQTGLIKLLSGTISDIGLVGGSVAGGTQSGTLVGYVDTSGVITRSFSSADMSANGNFVGGLVGANAGQISLSYATGDVISSASSVGGFVGVNDGTISNSFATGSVSATTYAGGFAGGNRSVLTSVYATGRVLGSGTNGGLTPYNTGTITTSYWDTQTSGTTSGWGTSQTTAQLQGTLPTGFSSAIWGTGAGLYPYFKWQYASTPVAVSGLAYDNSGSVLAGVDVSALSAGSLLGTSTSGANGYYYILSEAGSIDATGALAYLNDGATDGAALKDTVASTGITGLDVYGSKLNLITEETSLSATQTNLSTALGSYSDTDLDFITTSASTIQTSSGYDLVLGTASNYALDIATLYSGADLSLTSGGTFSLTSNVSLQGDGDLDLNSPFAWSGSSSLSVTNAGSGTTTFGGSITAADGGLYISGVSGTATTASAVSLGSFGLSSGTWSQIAGTLPSFSVTNFQLAETATFLRVTGGDGSSSTPYQIADAYGLQGIGGDSMRTLSFVLANDIDASGTSAWNSGAGFAPIGSSVGSGFTGSLDGEGHTISGLTINRAVTQYVGLVGVAGSGAVITDLTLNGSSITGNQYVGALAGYALSGSAFSDVVLTGGSVSGASYVGGLAGQASAGSTITNATSSTNVTGSNTAIGGIAGVLAGAMSGTSSSGTVTGTGAVTFIGGLAGLVMAGGTIDLAYATGDITAGGTTASGGSAGGLAGGNFGSITRSFATGDVTIGSRNAGGLVGLNSGSVTNSYATGHVDASTLAGGLIGLETTSGSVSNAYATGTVTTDDSTEGGIVGLADSGAGSTFSNVFWNTETSGLTNAGGSVSGAAVGATGLDTEGMMTLSSFTGAGWDIDDEGGTGSIWRIYEGSTNPLLRGFMTSLTVTGGTGTKTYDGSTSSSSTGTLVYGASYDNSLISGTARYVSSSKNAGSYTGSNLTLTGLYSSQLGYDLAFSSGSLTISKKSLSVTATANNKVYDGTTSTTGSFGAFSGLISGDVVSIASGSAFAFLTDGAGTGKAVNVTGIGLSGTDAGNYTIASTASATAAITQKTLTVSAIADNKVYDGTTSATGSFGSLSGLISGDLVSLDGSALFAFLTDGAGAGKAVNVTGIGLSGADAGNYTIASTASTTATITPKTLTISASANDKVYDGTTSATGSFGSLSGLISGDLVSLDGSALFAFLTDGAGAGKAVNVTGIGLTGADAGNYTIASTASTTATITRKTLTVSASADDKIYDGTTSATGSFSGFSGLISGDVVSLDGSALFAFADKN</sequence>
<dbReference type="STRING" id="735517.SAMN05444272_4105"/>
<dbReference type="InterPro" id="IPR012334">
    <property type="entry name" value="Pectin_lyas_fold"/>
</dbReference>
<dbReference type="InterPro" id="IPR011493">
    <property type="entry name" value="GLUG"/>
</dbReference>
<keyword evidence="4" id="KW-1185">Reference proteome</keyword>
<evidence type="ECO:0000259" key="2">
    <source>
        <dbReference type="SMART" id="SM00912"/>
    </source>
</evidence>
<dbReference type="Gene3D" id="2.160.20.110">
    <property type="match status" value="3"/>
</dbReference>
<dbReference type="OrthoDB" id="1776524at2"/>
<protein>
    <submittedName>
        <fullName evidence="3">Filamentous hemagglutinin family N-terminal domain-containing protein</fullName>
    </submittedName>
</protein>
<feature type="region of interest" description="Disordered" evidence="1">
    <location>
        <begin position="1"/>
        <end position="31"/>
    </location>
</feature>
<proteinExistence type="predicted"/>
<dbReference type="InterPro" id="IPR011050">
    <property type="entry name" value="Pectin_lyase_fold/virulence"/>
</dbReference>
<dbReference type="InterPro" id="IPR041248">
    <property type="entry name" value="YDG"/>
</dbReference>
<reference evidence="3 4" key="1">
    <citation type="submission" date="2016-11" db="EMBL/GenBank/DDBJ databases">
        <authorList>
            <person name="Jaros S."/>
            <person name="Januszkiewicz K."/>
            <person name="Wedrychowicz H."/>
        </authorList>
    </citation>
    <scope>NUCLEOTIDE SEQUENCE [LARGE SCALE GENOMIC DNA]</scope>
    <source>
        <strain evidence="3 4">DSM 22153</strain>
    </source>
</reference>
<name>A0A1M7P4R9_9HYPH</name>
<dbReference type="Pfam" id="PF18657">
    <property type="entry name" value="YDG"/>
    <property type="match status" value="4"/>
</dbReference>
<organism evidence="3 4">
    <name type="scientific">Roseibium suaedae</name>
    <dbReference type="NCBI Taxonomy" id="735517"/>
    <lineage>
        <taxon>Bacteria</taxon>
        <taxon>Pseudomonadati</taxon>
        <taxon>Pseudomonadota</taxon>
        <taxon>Alphaproteobacteria</taxon>
        <taxon>Hyphomicrobiales</taxon>
        <taxon>Stappiaceae</taxon>
        <taxon>Roseibium</taxon>
    </lineage>
</organism>
<evidence type="ECO:0000256" key="1">
    <source>
        <dbReference type="SAM" id="MobiDB-lite"/>
    </source>
</evidence>
<gene>
    <name evidence="3" type="ORF">SAMN05444272_4105</name>
</gene>
<dbReference type="SMART" id="SM00912">
    <property type="entry name" value="Haemagg_act"/>
    <property type="match status" value="1"/>
</dbReference>
<dbReference type="Proteomes" id="UP000186002">
    <property type="component" value="Unassembled WGS sequence"/>
</dbReference>
<evidence type="ECO:0000313" key="4">
    <source>
        <dbReference type="Proteomes" id="UP000186002"/>
    </source>
</evidence>
<dbReference type="Gene3D" id="2.160.20.10">
    <property type="entry name" value="Single-stranded right-handed beta-helix, Pectin lyase-like"/>
    <property type="match status" value="1"/>
</dbReference>
<dbReference type="SUPFAM" id="SSF51126">
    <property type="entry name" value="Pectin lyase-like"/>
    <property type="match status" value="1"/>
</dbReference>
<dbReference type="EMBL" id="FRBW01000006">
    <property type="protein sequence ID" value="SHN11545.1"/>
    <property type="molecule type" value="Genomic_DNA"/>
</dbReference>
<dbReference type="InterPro" id="IPR008638">
    <property type="entry name" value="FhaB/CdiA-like_TPS"/>
</dbReference>
<dbReference type="RefSeq" id="WP_139251226.1">
    <property type="nucleotide sequence ID" value="NZ_FRBW01000006.1"/>
</dbReference>
<feature type="non-terminal residue" evidence="3">
    <location>
        <position position="2367"/>
    </location>
</feature>
<accession>A0A1M7P4R9</accession>
<dbReference type="NCBIfam" id="TIGR01901">
    <property type="entry name" value="adhes_NPXG"/>
    <property type="match status" value="1"/>
</dbReference>
<dbReference type="Pfam" id="PF05860">
    <property type="entry name" value="TPS"/>
    <property type="match status" value="1"/>
</dbReference>
<evidence type="ECO:0000313" key="3">
    <source>
        <dbReference type="EMBL" id="SHN11545.1"/>
    </source>
</evidence>
<feature type="domain" description="Filamentous haemagglutinin FhaB/tRNA nuclease CdiA-like TPS" evidence="2">
    <location>
        <begin position="59"/>
        <end position="170"/>
    </location>
</feature>
<dbReference type="Pfam" id="PF07581">
    <property type="entry name" value="Glug"/>
    <property type="match status" value="2"/>
</dbReference>